<keyword evidence="2" id="KW-0732">Signal</keyword>
<keyword evidence="5" id="KW-1185">Reference proteome</keyword>
<feature type="domain" description="C-type lectin" evidence="3">
    <location>
        <begin position="84"/>
        <end position="173"/>
    </location>
</feature>
<accession>A0AAE0Y2R8</accession>
<dbReference type="EMBL" id="JAWDGP010007111">
    <property type="protein sequence ID" value="KAK3729848.1"/>
    <property type="molecule type" value="Genomic_DNA"/>
</dbReference>
<evidence type="ECO:0000313" key="4">
    <source>
        <dbReference type="EMBL" id="KAK3729848.1"/>
    </source>
</evidence>
<dbReference type="InterPro" id="IPR016187">
    <property type="entry name" value="CTDL_fold"/>
</dbReference>
<feature type="chain" id="PRO_5042233523" description="C-type lectin domain-containing protein" evidence="2">
    <location>
        <begin position="22"/>
        <end position="534"/>
    </location>
</feature>
<feature type="signal peptide" evidence="2">
    <location>
        <begin position="1"/>
        <end position="21"/>
    </location>
</feature>
<evidence type="ECO:0000313" key="5">
    <source>
        <dbReference type="Proteomes" id="UP001283361"/>
    </source>
</evidence>
<dbReference type="Pfam" id="PF00059">
    <property type="entry name" value="Lectin_C"/>
    <property type="match status" value="2"/>
</dbReference>
<dbReference type="Gene3D" id="3.10.100.10">
    <property type="entry name" value="Mannose-Binding Protein A, subunit A"/>
    <property type="match status" value="2"/>
</dbReference>
<dbReference type="CDD" id="cd00037">
    <property type="entry name" value="CLECT"/>
    <property type="match status" value="2"/>
</dbReference>
<comment type="caution">
    <text evidence="4">The sequence shown here is derived from an EMBL/GenBank/DDBJ whole genome shotgun (WGS) entry which is preliminary data.</text>
</comment>
<protein>
    <recommendedName>
        <fullName evidence="3">C-type lectin domain-containing protein</fullName>
    </recommendedName>
</protein>
<keyword evidence="1" id="KW-1133">Transmembrane helix</keyword>
<dbReference type="SMART" id="SM00034">
    <property type="entry name" value="CLECT"/>
    <property type="match status" value="2"/>
</dbReference>
<reference evidence="4" key="1">
    <citation type="journal article" date="2023" name="G3 (Bethesda)">
        <title>A reference genome for the long-term kleptoplast-retaining sea slug Elysia crispata morphotype clarki.</title>
        <authorList>
            <person name="Eastman K.E."/>
            <person name="Pendleton A.L."/>
            <person name="Shaikh M.A."/>
            <person name="Suttiyut T."/>
            <person name="Ogas R."/>
            <person name="Tomko P."/>
            <person name="Gavelis G."/>
            <person name="Widhalm J.R."/>
            <person name="Wisecaver J.H."/>
        </authorList>
    </citation>
    <scope>NUCLEOTIDE SEQUENCE</scope>
    <source>
        <strain evidence="4">ECLA1</strain>
    </source>
</reference>
<keyword evidence="1" id="KW-0812">Transmembrane</keyword>
<sequence>MDTIKYLVIGILYLCTPGVNAQFRVGGVVRHQVFPQKPLKSHGHQIQKQGARLQPVVKTNAALRQEKLFGLKAERGCPEGFVRYRERCFSHSLIPKTWRSARLACRRAAPGGDLASINSREEFEFIQNEFSGGENDQAWIGLSKQRPGTPYKWSNGDPVRYLPWDTSYTGQEPTGYVALSLINLHFLSKTSRKELLQFFCGSRTDSSPSKASAAAVDGVYPVKRDPTRGSVATGGDVAGMQLSCRDGWESFQGKCYKAFYEKKNFDDASAKCRQEGAHLLSLHSPKESQFVRRKVLKNRRPGDRFWLGLTNSANGLQWSDGSPVDYTNFRPGMTIVVPKREVAPVEAPEKEFSRKYLERCFQINSDETEWASQERDQILCIACVDDGEYIPPTTRGVETTLPDTTTDPNLYAWNMMRPHFLGAAAAIPMINVSGLNITLNDDFINGKQKSASGDSVSENDSNPNTVTLLVVLVGSVVLMVAVLGAVSYRRQHGNFRFPWTSLKDESHNLQKVRQSLRGVETGCVNQQGVYGAVE</sequence>
<dbReference type="PANTHER" id="PTHR22803">
    <property type="entry name" value="MANNOSE, PHOSPHOLIPASE, LECTIN RECEPTOR RELATED"/>
    <property type="match status" value="1"/>
</dbReference>
<feature type="domain" description="C-type lectin" evidence="3">
    <location>
        <begin position="251"/>
        <end position="384"/>
    </location>
</feature>
<dbReference type="InterPro" id="IPR016186">
    <property type="entry name" value="C-type_lectin-like/link_sf"/>
</dbReference>
<dbReference type="Proteomes" id="UP001283361">
    <property type="component" value="Unassembled WGS sequence"/>
</dbReference>
<organism evidence="4 5">
    <name type="scientific">Elysia crispata</name>
    <name type="common">lettuce slug</name>
    <dbReference type="NCBI Taxonomy" id="231223"/>
    <lineage>
        <taxon>Eukaryota</taxon>
        <taxon>Metazoa</taxon>
        <taxon>Spiralia</taxon>
        <taxon>Lophotrochozoa</taxon>
        <taxon>Mollusca</taxon>
        <taxon>Gastropoda</taxon>
        <taxon>Heterobranchia</taxon>
        <taxon>Euthyneura</taxon>
        <taxon>Panpulmonata</taxon>
        <taxon>Sacoglossa</taxon>
        <taxon>Placobranchoidea</taxon>
        <taxon>Plakobranchidae</taxon>
        <taxon>Elysia</taxon>
    </lineage>
</organism>
<dbReference type="InterPro" id="IPR001304">
    <property type="entry name" value="C-type_lectin-like"/>
</dbReference>
<evidence type="ECO:0000256" key="1">
    <source>
        <dbReference type="SAM" id="Phobius"/>
    </source>
</evidence>
<dbReference type="PROSITE" id="PS50041">
    <property type="entry name" value="C_TYPE_LECTIN_2"/>
    <property type="match status" value="2"/>
</dbReference>
<proteinExistence type="predicted"/>
<dbReference type="AlphaFoldDB" id="A0AAE0Y2R8"/>
<name>A0AAE0Y2R8_9GAST</name>
<gene>
    <name evidence="4" type="ORF">RRG08_058164</name>
</gene>
<evidence type="ECO:0000259" key="3">
    <source>
        <dbReference type="PROSITE" id="PS50041"/>
    </source>
</evidence>
<dbReference type="SUPFAM" id="SSF56436">
    <property type="entry name" value="C-type lectin-like"/>
    <property type="match status" value="2"/>
</dbReference>
<evidence type="ECO:0000256" key="2">
    <source>
        <dbReference type="SAM" id="SignalP"/>
    </source>
</evidence>
<keyword evidence="1" id="KW-0472">Membrane</keyword>
<feature type="transmembrane region" description="Helical" evidence="1">
    <location>
        <begin position="466"/>
        <end position="488"/>
    </location>
</feature>
<dbReference type="InterPro" id="IPR050111">
    <property type="entry name" value="C-type_lectin/snaclec_domain"/>
</dbReference>